<sequence>MTQQLIVAQTFIRQDNQGRYCLNDCHRASGSDLNKRPQMWLRNDQTKELVEELTDAQICASPISIVKGGLEQGTYVVKELVYAYAMWISPSFNLQVIRAYDDLVSQPRFQIPQTLSDALRLAADQAEEISILKPKADGLDLLTDANGSMCFTDAAKSLKVKRSELIEYLNNNKWIYKRKAKDNWIAYQDKIEQGLMWHQITEDTRSGKLKIYTQALITPKGLAKLATIFVREIA</sequence>
<dbReference type="PROSITE" id="PS51301">
    <property type="entry name" value="KILA_N"/>
    <property type="match status" value="1"/>
</dbReference>
<comment type="caution">
    <text evidence="2">The sequence shown here is derived from an EMBL/GenBank/DDBJ whole genome shotgun (WGS) entry which is preliminary data.</text>
</comment>
<accession>A0ABT6Q8D9</accession>
<evidence type="ECO:0000259" key="1">
    <source>
        <dbReference type="PROSITE" id="PS51301"/>
    </source>
</evidence>
<dbReference type="Pfam" id="PF03374">
    <property type="entry name" value="ANT"/>
    <property type="match status" value="1"/>
</dbReference>
<feature type="domain" description="KilA-N" evidence="1">
    <location>
        <begin position="1"/>
        <end position="103"/>
    </location>
</feature>
<dbReference type="InterPro" id="IPR005039">
    <property type="entry name" value="Ant_C"/>
</dbReference>
<dbReference type="SMART" id="SM01252">
    <property type="entry name" value="KilA-N"/>
    <property type="match status" value="1"/>
</dbReference>
<dbReference type="Proteomes" id="UP001431775">
    <property type="component" value="Unassembled WGS sequence"/>
</dbReference>
<organism evidence="2 3">
    <name type="scientific">Commensalibacter nepenthis</name>
    <dbReference type="NCBI Taxonomy" id="3043872"/>
    <lineage>
        <taxon>Bacteria</taxon>
        <taxon>Pseudomonadati</taxon>
        <taxon>Pseudomonadota</taxon>
        <taxon>Alphaproteobacteria</taxon>
        <taxon>Acetobacterales</taxon>
        <taxon>Acetobacteraceae</taxon>
    </lineage>
</organism>
<evidence type="ECO:0000313" key="3">
    <source>
        <dbReference type="Proteomes" id="UP001431775"/>
    </source>
</evidence>
<dbReference type="Pfam" id="PF04383">
    <property type="entry name" value="KilA-N"/>
    <property type="match status" value="1"/>
</dbReference>
<gene>
    <name evidence="2" type="ORF">QJV33_07135</name>
</gene>
<proteinExistence type="predicted"/>
<name>A0ABT6Q8D9_9PROT</name>
<keyword evidence="3" id="KW-1185">Reference proteome</keyword>
<dbReference type="EMBL" id="JASBAN010000001">
    <property type="protein sequence ID" value="MDI2113054.1"/>
    <property type="molecule type" value="Genomic_DNA"/>
</dbReference>
<protein>
    <submittedName>
        <fullName evidence="2">Phage antirepressor KilAC domain-containing protein</fullName>
    </submittedName>
</protein>
<dbReference type="RefSeq" id="WP_281462674.1">
    <property type="nucleotide sequence ID" value="NZ_JASBAN010000001.1"/>
</dbReference>
<dbReference type="InterPro" id="IPR018004">
    <property type="entry name" value="KilA/APSES_HTH"/>
</dbReference>
<reference evidence="2" key="1">
    <citation type="submission" date="2023-05" db="EMBL/GenBank/DDBJ databases">
        <title>Whole genome sequence of Commensalibacter sp.</title>
        <authorList>
            <person name="Charoenyingcharoen P."/>
            <person name="Yukphan P."/>
        </authorList>
    </citation>
    <scope>NUCLEOTIDE SEQUENCE</scope>
    <source>
        <strain evidence="2">TBRC 10068</strain>
    </source>
</reference>
<evidence type="ECO:0000313" key="2">
    <source>
        <dbReference type="EMBL" id="MDI2113054.1"/>
    </source>
</evidence>
<dbReference type="InterPro" id="IPR017880">
    <property type="entry name" value="KilA_N"/>
</dbReference>